<reference key="1">
    <citation type="submission" date="2007-01" db="EMBL/GenBank/DDBJ databases">
        <title>The Genome Sequence of Puccinia graminis f. sp. tritici Strain CRL 75-36-700-3.</title>
        <authorList>
            <consortium name="The Broad Institute Genome Sequencing Platform"/>
            <person name="Birren B."/>
            <person name="Lander E."/>
            <person name="Galagan J."/>
            <person name="Nusbaum C."/>
            <person name="Devon K."/>
            <person name="Cuomo C."/>
            <person name="Jaffe D."/>
            <person name="Butler J."/>
            <person name="Alvarez P."/>
            <person name="Gnerre S."/>
            <person name="Grabherr M."/>
            <person name="Mauceli E."/>
            <person name="Brockman W."/>
            <person name="Young S."/>
            <person name="LaButti K."/>
            <person name="Sykes S."/>
            <person name="DeCaprio D."/>
            <person name="Crawford M."/>
            <person name="Koehrsen M."/>
            <person name="Engels R."/>
            <person name="Montgomery P."/>
            <person name="Pearson M."/>
            <person name="Howarth C."/>
            <person name="Larson L."/>
            <person name="White J."/>
            <person name="Zeng Q."/>
            <person name="Kodira C."/>
            <person name="Yandava C."/>
            <person name="Alvarado L."/>
            <person name="O'Leary S."/>
            <person name="Szabo L."/>
            <person name="Dean R."/>
            <person name="Schein J."/>
        </authorList>
    </citation>
    <scope>NUCLEOTIDE SEQUENCE</scope>
    <source>
        <strain>CRL 75-36-700-3</strain>
    </source>
</reference>
<dbReference type="OrthoDB" id="361020at2759"/>
<evidence type="ECO:0000313" key="5">
    <source>
        <dbReference type="Proteomes" id="UP000008783"/>
    </source>
</evidence>
<evidence type="ECO:0000256" key="1">
    <source>
        <dbReference type="ARBA" id="ARBA00022763"/>
    </source>
</evidence>
<evidence type="ECO:0000256" key="3">
    <source>
        <dbReference type="ARBA" id="ARBA00023204"/>
    </source>
</evidence>
<protein>
    <submittedName>
        <fullName evidence="4">Uncharacterized protein</fullName>
    </submittedName>
</protein>
<dbReference type="PANTHER" id="PTHR10150:SF0">
    <property type="entry name" value="DNA REPAIR ENDONUCLEASE XPF"/>
    <property type="match status" value="1"/>
</dbReference>
<gene>
    <name evidence="4" type="ORF">PGTG_04966</name>
</gene>
<dbReference type="PANTHER" id="PTHR10150">
    <property type="entry name" value="DNA REPAIR ENDONUCLEASE XPF"/>
    <property type="match status" value="1"/>
</dbReference>
<dbReference type="EMBL" id="DS178271">
    <property type="protein sequence ID" value="EFP79010.2"/>
    <property type="molecule type" value="Genomic_DNA"/>
</dbReference>
<dbReference type="AlphaFoldDB" id="E3K3F3"/>
<keyword evidence="5" id="KW-1185">Reference proteome</keyword>
<dbReference type="STRING" id="418459.E3K3F3"/>
<keyword evidence="3" id="KW-0234">DNA repair</keyword>
<evidence type="ECO:0000256" key="2">
    <source>
        <dbReference type="ARBA" id="ARBA00022801"/>
    </source>
</evidence>
<dbReference type="Proteomes" id="UP000008783">
    <property type="component" value="Unassembled WGS sequence"/>
</dbReference>
<name>E3K3F3_PUCGT</name>
<organism evidence="4 5">
    <name type="scientific">Puccinia graminis f. sp. tritici (strain CRL 75-36-700-3 / race SCCL)</name>
    <name type="common">Black stem rust fungus</name>
    <dbReference type="NCBI Taxonomy" id="418459"/>
    <lineage>
        <taxon>Eukaryota</taxon>
        <taxon>Fungi</taxon>
        <taxon>Dikarya</taxon>
        <taxon>Basidiomycota</taxon>
        <taxon>Pucciniomycotina</taxon>
        <taxon>Pucciniomycetes</taxon>
        <taxon>Pucciniales</taxon>
        <taxon>Pucciniaceae</taxon>
        <taxon>Puccinia</taxon>
    </lineage>
</organism>
<dbReference type="GeneID" id="10530831"/>
<dbReference type="eggNOG" id="KOG0442">
    <property type="taxonomic scope" value="Eukaryota"/>
</dbReference>
<dbReference type="VEuPathDB" id="FungiDB:PGTG_04966"/>
<dbReference type="KEGG" id="pgr:PGTG_04966"/>
<keyword evidence="1" id="KW-0227">DNA damage</keyword>
<dbReference type="InParanoid" id="E3K3F3"/>
<dbReference type="HOGENOM" id="CLU_1741458_0_0_1"/>
<accession>E3K3F3</accession>
<keyword evidence="2" id="KW-0378">Hydrolase</keyword>
<reference evidence="5" key="2">
    <citation type="journal article" date="2011" name="Proc. Natl. Acad. Sci. U.S.A.">
        <title>Obligate biotrophy features unraveled by the genomic analysis of rust fungi.</title>
        <authorList>
            <person name="Duplessis S."/>
            <person name="Cuomo C.A."/>
            <person name="Lin Y.-C."/>
            <person name="Aerts A."/>
            <person name="Tisserant E."/>
            <person name="Veneault-Fourrey C."/>
            <person name="Joly D.L."/>
            <person name="Hacquard S."/>
            <person name="Amselem J."/>
            <person name="Cantarel B.L."/>
            <person name="Chiu R."/>
            <person name="Coutinho P.M."/>
            <person name="Feau N."/>
            <person name="Field M."/>
            <person name="Frey P."/>
            <person name="Gelhaye E."/>
            <person name="Goldberg J."/>
            <person name="Grabherr M.G."/>
            <person name="Kodira C.D."/>
            <person name="Kohler A."/>
            <person name="Kuees U."/>
            <person name="Lindquist E.A."/>
            <person name="Lucas S.M."/>
            <person name="Mago R."/>
            <person name="Mauceli E."/>
            <person name="Morin E."/>
            <person name="Murat C."/>
            <person name="Pangilinan J.L."/>
            <person name="Park R."/>
            <person name="Pearson M."/>
            <person name="Quesneville H."/>
            <person name="Rouhier N."/>
            <person name="Sakthikumar S."/>
            <person name="Salamov A.A."/>
            <person name="Schmutz J."/>
            <person name="Selles B."/>
            <person name="Shapiro H."/>
            <person name="Tanguay P."/>
            <person name="Tuskan G.A."/>
            <person name="Henrissat B."/>
            <person name="Van de Peer Y."/>
            <person name="Rouze P."/>
            <person name="Ellis J.G."/>
            <person name="Dodds P.N."/>
            <person name="Schein J.E."/>
            <person name="Zhong S."/>
            <person name="Hamelin R.C."/>
            <person name="Grigoriev I.V."/>
            <person name="Szabo L.J."/>
            <person name="Martin F."/>
        </authorList>
    </citation>
    <scope>NUCLEOTIDE SEQUENCE [LARGE SCALE GENOMIC DNA]</scope>
    <source>
        <strain evidence="5">CRL 75-36-700-3 / race SCCL</strain>
    </source>
</reference>
<dbReference type="GO" id="GO:0016787">
    <property type="term" value="F:hydrolase activity"/>
    <property type="evidence" value="ECO:0007669"/>
    <property type="project" value="UniProtKB-KW"/>
</dbReference>
<dbReference type="GO" id="GO:0006281">
    <property type="term" value="P:DNA repair"/>
    <property type="evidence" value="ECO:0007669"/>
    <property type="project" value="UniProtKB-KW"/>
</dbReference>
<dbReference type="RefSeq" id="XP_003323429.2">
    <property type="nucleotide sequence ID" value="XM_003323381.2"/>
</dbReference>
<sequence>MFKKLRLIWSSSPSATAEIFQDLKLTHPEPDAETASLVGMDGISKGEKGKLDLMAINKTQQNQNFGICSSAHKVLKALPGMDELKARKLIYGVVNTPATNNNNNTLASEGFLPTRAPARRKESLPTSWCSGQGDQFKYHPVDSPFDNWTQ</sequence>
<evidence type="ECO:0000313" key="4">
    <source>
        <dbReference type="EMBL" id="EFP79010.2"/>
    </source>
</evidence>
<proteinExistence type="predicted"/>